<gene>
    <name evidence="1" type="ORF">MGN01_45490</name>
</gene>
<evidence type="ECO:0000313" key="1">
    <source>
        <dbReference type="EMBL" id="GEP12704.1"/>
    </source>
</evidence>
<protein>
    <submittedName>
        <fullName evidence="1">Uncharacterized protein</fullName>
    </submittedName>
</protein>
<sequence length="107" mass="12323">MEEERHTSPDGKLTLVVERLASEDDFAIGFEGFDWHTHPDLLAGFYRQPHLEAVRRFIDEIVSDRLSVVIARRHGIIADIFVSFDPSSEEDDLPEDVTIELRTWSGR</sequence>
<reference evidence="1 2" key="1">
    <citation type="submission" date="2019-07" db="EMBL/GenBank/DDBJ databases">
        <title>Whole genome shotgun sequence of Methylobacterium gnaphalii NBRC 107716.</title>
        <authorList>
            <person name="Hosoyama A."/>
            <person name="Uohara A."/>
            <person name="Ohji S."/>
            <person name="Ichikawa N."/>
        </authorList>
    </citation>
    <scope>NUCLEOTIDE SEQUENCE [LARGE SCALE GENOMIC DNA]</scope>
    <source>
        <strain evidence="1 2">NBRC 107716</strain>
    </source>
</reference>
<proteinExistence type="predicted"/>
<dbReference type="RefSeq" id="WP_147049040.1">
    <property type="nucleotide sequence ID" value="NZ_BJZV01000061.1"/>
</dbReference>
<dbReference type="Proteomes" id="UP000321750">
    <property type="component" value="Unassembled WGS sequence"/>
</dbReference>
<accession>A0A512JRW5</accession>
<comment type="caution">
    <text evidence="1">The sequence shown here is derived from an EMBL/GenBank/DDBJ whole genome shotgun (WGS) entry which is preliminary data.</text>
</comment>
<dbReference type="OrthoDB" id="8235474at2"/>
<organism evidence="1 2">
    <name type="scientific">Methylobacterium gnaphalii</name>
    <dbReference type="NCBI Taxonomy" id="1010610"/>
    <lineage>
        <taxon>Bacteria</taxon>
        <taxon>Pseudomonadati</taxon>
        <taxon>Pseudomonadota</taxon>
        <taxon>Alphaproteobacteria</taxon>
        <taxon>Hyphomicrobiales</taxon>
        <taxon>Methylobacteriaceae</taxon>
        <taxon>Methylobacterium</taxon>
    </lineage>
</organism>
<name>A0A512JRW5_9HYPH</name>
<keyword evidence="2" id="KW-1185">Reference proteome</keyword>
<dbReference type="EMBL" id="BJZV01000061">
    <property type="protein sequence ID" value="GEP12704.1"/>
    <property type="molecule type" value="Genomic_DNA"/>
</dbReference>
<dbReference type="AlphaFoldDB" id="A0A512JRW5"/>
<evidence type="ECO:0000313" key="2">
    <source>
        <dbReference type="Proteomes" id="UP000321750"/>
    </source>
</evidence>